<feature type="coiled-coil region" evidence="1">
    <location>
        <begin position="259"/>
        <end position="368"/>
    </location>
</feature>
<accession>A0A7N2KMG9</accession>
<dbReference type="AlphaFoldDB" id="A0A7N2KMG9"/>
<dbReference type="Gramene" id="QL01p016133:mrna">
    <property type="protein sequence ID" value="QL01p016133:mrna"/>
    <property type="gene ID" value="QL01p016133"/>
</dbReference>
<dbReference type="InParanoid" id="A0A7N2KMG9"/>
<feature type="coiled-coil region" evidence="1">
    <location>
        <begin position="189"/>
        <end position="230"/>
    </location>
</feature>
<dbReference type="Proteomes" id="UP000594261">
    <property type="component" value="Chromosome 1"/>
</dbReference>
<name>A0A7N2KMG9_QUELO</name>
<evidence type="ECO:0000256" key="1">
    <source>
        <dbReference type="SAM" id="Coils"/>
    </source>
</evidence>
<keyword evidence="1" id="KW-0175">Coiled coil</keyword>
<reference evidence="2 3" key="1">
    <citation type="journal article" date="2016" name="G3 (Bethesda)">
        <title>First Draft Assembly and Annotation of the Genome of a California Endemic Oak Quercus lobata Nee (Fagaceae).</title>
        <authorList>
            <person name="Sork V.L."/>
            <person name="Fitz-Gibbon S.T."/>
            <person name="Puiu D."/>
            <person name="Crepeau M."/>
            <person name="Gugger P.F."/>
            <person name="Sherman R."/>
            <person name="Stevens K."/>
            <person name="Langley C.H."/>
            <person name="Pellegrini M."/>
            <person name="Salzberg S.L."/>
        </authorList>
    </citation>
    <scope>NUCLEOTIDE SEQUENCE [LARGE SCALE GENOMIC DNA]</scope>
    <source>
        <strain evidence="2 3">cv. SW786</strain>
    </source>
</reference>
<keyword evidence="3" id="KW-1185">Reference proteome</keyword>
<dbReference type="PANTHER" id="PTHR45287">
    <property type="entry name" value="OS03G0691500 PROTEIN"/>
    <property type="match status" value="1"/>
</dbReference>
<feature type="coiled-coil region" evidence="1">
    <location>
        <begin position="8"/>
        <end position="77"/>
    </location>
</feature>
<evidence type="ECO:0000313" key="2">
    <source>
        <dbReference type="EnsemblPlants" id="QL01p016133:mrna"/>
    </source>
</evidence>
<organism evidence="2 3">
    <name type="scientific">Quercus lobata</name>
    <name type="common">Valley oak</name>
    <dbReference type="NCBI Taxonomy" id="97700"/>
    <lineage>
        <taxon>Eukaryota</taxon>
        <taxon>Viridiplantae</taxon>
        <taxon>Streptophyta</taxon>
        <taxon>Embryophyta</taxon>
        <taxon>Tracheophyta</taxon>
        <taxon>Spermatophyta</taxon>
        <taxon>Magnoliopsida</taxon>
        <taxon>eudicotyledons</taxon>
        <taxon>Gunneridae</taxon>
        <taxon>Pentapetalae</taxon>
        <taxon>rosids</taxon>
        <taxon>fabids</taxon>
        <taxon>Fagales</taxon>
        <taxon>Fagaceae</taxon>
        <taxon>Quercus</taxon>
    </lineage>
</organism>
<proteinExistence type="predicted"/>
<dbReference type="EMBL" id="LRBV02000001">
    <property type="status" value="NOT_ANNOTATED_CDS"/>
    <property type="molecule type" value="Genomic_DNA"/>
</dbReference>
<sequence length="386" mass="44746">MYLKAREMKDIYKVLDEVKAEMKKLKTNYRFKTELSESLKRAHNELLHKYQEAKKQIEKQAQKLNAKSEEISEARKIHEDFTSISHQKEFSHRHSSSLKWKSEKFKHLEEAYKGFQDQFLLSKEEWEKGKSALLEDISSLQTSLDSRTRILEGPRRISQRTSGSSNEECWSHIFTNKAAQQAHRLGAGRGALENEKRGAFEALEKANLEFAEKIHEANLLENELQNWKSDAESPKVCLDENQETYKQLETSLIAQAKPEQMLKNEKENLLCIAKEQEKRIEGLQQQIFSLEAKIAAKTVEVEASIKDKDSILLVAKEKEICIENLQKDITFLKQESKRREAEAAVLGRQAAEKAFEEEREAFADYECERPDHKRSSSTSYFIGTRS</sequence>
<evidence type="ECO:0000313" key="3">
    <source>
        <dbReference type="Proteomes" id="UP000594261"/>
    </source>
</evidence>
<reference evidence="2" key="2">
    <citation type="submission" date="2021-01" db="UniProtKB">
        <authorList>
            <consortium name="EnsemblPlants"/>
        </authorList>
    </citation>
    <scope>IDENTIFICATION</scope>
</reference>
<protein>
    <submittedName>
        <fullName evidence="2">Uncharacterized protein</fullName>
    </submittedName>
</protein>
<dbReference type="PANTHER" id="PTHR45287:SF3">
    <property type="entry name" value="PROTEIN, PUTATIVE-RELATED"/>
    <property type="match status" value="1"/>
</dbReference>
<dbReference type="EnsemblPlants" id="QL01p016133:mrna">
    <property type="protein sequence ID" value="QL01p016133:mrna"/>
    <property type="gene ID" value="QL01p016133"/>
</dbReference>
<dbReference type="InterPro" id="IPR040262">
    <property type="entry name" value="At4g38062-like"/>
</dbReference>